<feature type="active site" description="Proton donor/acceptor" evidence="2">
    <location>
        <position position="170"/>
    </location>
</feature>
<organism evidence="4 5">
    <name type="scientific">Blautia obeum</name>
    <dbReference type="NCBI Taxonomy" id="40520"/>
    <lineage>
        <taxon>Bacteria</taxon>
        <taxon>Bacillati</taxon>
        <taxon>Bacillota</taxon>
        <taxon>Clostridia</taxon>
        <taxon>Lachnospirales</taxon>
        <taxon>Lachnospiraceae</taxon>
        <taxon>Blautia</taxon>
    </lineage>
</organism>
<dbReference type="CDD" id="cd05826">
    <property type="entry name" value="Sortase_B"/>
    <property type="match status" value="1"/>
</dbReference>
<feature type="transmembrane region" description="Helical" evidence="3">
    <location>
        <begin position="12"/>
        <end position="34"/>
    </location>
</feature>
<sequence>MESLKVREKKKFPVFTLFFLILLCAAGFMFYMAFKEQVPYWISDYKSKQVQEGYTDFADSADGTLPYDFTDRKTAAKASDKKKSSEKKSQNIPQDWNGVDWNGLKKMNPDIIGWIRIPDLAVNYAVLKGTADNYYLYHHMDGSYNILGSIFAEKGTSEDLDDAHIILYGHNMASGQMFGQLSNYTDTGFWKKHSYMYIYTPEETRTYAIYDVYNCLDNDRTYTIGFTIGSKDFRKWVKYSIKKGYYSTEFKPTGDEQIITLSTCADSGVINNRFIANCMLIDTQLKEDYVAPTPTAKQEK</sequence>
<proteinExistence type="predicted"/>
<name>A0A174VT08_9FIRM</name>
<dbReference type="SUPFAM" id="SSF63817">
    <property type="entry name" value="Sortase"/>
    <property type="match status" value="1"/>
</dbReference>
<dbReference type="InterPro" id="IPR005754">
    <property type="entry name" value="Sortase"/>
</dbReference>
<protein>
    <submittedName>
        <fullName evidence="4">Sortase (Surface protein transpeptidase)</fullName>
    </submittedName>
</protein>
<gene>
    <name evidence="4" type="ORF">ERS852569_03397</name>
</gene>
<evidence type="ECO:0000256" key="1">
    <source>
        <dbReference type="ARBA" id="ARBA00022801"/>
    </source>
</evidence>
<dbReference type="EMBL" id="CZBP01000036">
    <property type="protein sequence ID" value="CUQ36431.1"/>
    <property type="molecule type" value="Genomic_DNA"/>
</dbReference>
<dbReference type="AlphaFoldDB" id="A0A174VT08"/>
<feature type="active site" description="Acyl-thioester intermediate" evidence="2">
    <location>
        <position position="264"/>
    </location>
</feature>
<evidence type="ECO:0000256" key="2">
    <source>
        <dbReference type="PIRSR" id="PIRSR605754-1"/>
    </source>
</evidence>
<keyword evidence="1" id="KW-0378">Hydrolase</keyword>
<keyword evidence="3" id="KW-0472">Membrane</keyword>
<dbReference type="InterPro" id="IPR009835">
    <property type="entry name" value="SrtB"/>
</dbReference>
<dbReference type="RefSeq" id="WP_055060474.1">
    <property type="nucleotide sequence ID" value="NZ_CZBP01000036.1"/>
</dbReference>
<keyword evidence="3" id="KW-0812">Transmembrane</keyword>
<evidence type="ECO:0000313" key="5">
    <source>
        <dbReference type="Proteomes" id="UP000095762"/>
    </source>
</evidence>
<accession>A0A174VT08</accession>
<dbReference type="Pfam" id="PF04203">
    <property type="entry name" value="Sortase"/>
    <property type="match status" value="1"/>
</dbReference>
<dbReference type="GO" id="GO:0016787">
    <property type="term" value="F:hydrolase activity"/>
    <property type="evidence" value="ECO:0007669"/>
    <property type="project" value="UniProtKB-KW"/>
</dbReference>
<keyword evidence="3" id="KW-1133">Transmembrane helix</keyword>
<reference evidence="4 5" key="1">
    <citation type="submission" date="2015-09" db="EMBL/GenBank/DDBJ databases">
        <authorList>
            <consortium name="Pathogen Informatics"/>
        </authorList>
    </citation>
    <scope>NUCLEOTIDE SEQUENCE [LARGE SCALE GENOMIC DNA]</scope>
    <source>
        <strain evidence="4 5">2789STDY5834957</strain>
    </source>
</reference>
<evidence type="ECO:0000256" key="3">
    <source>
        <dbReference type="SAM" id="Phobius"/>
    </source>
</evidence>
<dbReference type="Gene3D" id="2.40.260.10">
    <property type="entry name" value="Sortase"/>
    <property type="match status" value="1"/>
</dbReference>
<dbReference type="InterPro" id="IPR023365">
    <property type="entry name" value="Sortase_dom-sf"/>
</dbReference>
<dbReference type="Proteomes" id="UP000095762">
    <property type="component" value="Unassembled WGS sequence"/>
</dbReference>
<evidence type="ECO:0000313" key="4">
    <source>
        <dbReference type="EMBL" id="CUQ36431.1"/>
    </source>
</evidence>